<dbReference type="InterPro" id="IPR027417">
    <property type="entry name" value="P-loop_NTPase"/>
</dbReference>
<comment type="caution">
    <text evidence="5">The sequence shown here is derived from an EMBL/GenBank/DDBJ whole genome shotgun (WGS) entry which is preliminary data.</text>
</comment>
<evidence type="ECO:0000256" key="2">
    <source>
        <dbReference type="ARBA" id="ARBA00022840"/>
    </source>
</evidence>
<dbReference type="GO" id="GO:0006355">
    <property type="term" value="P:regulation of DNA-templated transcription"/>
    <property type="evidence" value="ECO:0007669"/>
    <property type="project" value="InterPro"/>
</dbReference>
<dbReference type="PROSITE" id="PS50043">
    <property type="entry name" value="HTH_LUXR_2"/>
    <property type="match status" value="1"/>
</dbReference>
<dbReference type="Pfam" id="PF00196">
    <property type="entry name" value="GerE"/>
    <property type="match status" value="1"/>
</dbReference>
<dbReference type="Gene3D" id="1.10.10.10">
    <property type="entry name" value="Winged helix-like DNA-binding domain superfamily/Winged helix DNA-binding domain"/>
    <property type="match status" value="1"/>
</dbReference>
<dbReference type="CDD" id="cd06170">
    <property type="entry name" value="LuxR_C_like"/>
    <property type="match status" value="1"/>
</dbReference>
<dbReference type="PANTHER" id="PTHR16305:SF35">
    <property type="entry name" value="TRANSCRIPTIONAL ACTIVATOR DOMAIN"/>
    <property type="match status" value="1"/>
</dbReference>
<dbReference type="AlphaFoldDB" id="A0A3N1GF08"/>
<dbReference type="InterPro" id="IPR036388">
    <property type="entry name" value="WH-like_DNA-bd_sf"/>
</dbReference>
<dbReference type="SUPFAM" id="SSF46894">
    <property type="entry name" value="C-terminal effector domain of the bipartite response regulators"/>
    <property type="match status" value="1"/>
</dbReference>
<evidence type="ECO:0000313" key="5">
    <source>
        <dbReference type="EMBL" id="ROP28899.1"/>
    </source>
</evidence>
<feature type="domain" description="HTH luxR-type" evidence="4">
    <location>
        <begin position="802"/>
        <end position="867"/>
    </location>
</feature>
<dbReference type="GO" id="GO:0005524">
    <property type="term" value="F:ATP binding"/>
    <property type="evidence" value="ECO:0007669"/>
    <property type="project" value="UniProtKB-KW"/>
</dbReference>
<dbReference type="InterPro" id="IPR000792">
    <property type="entry name" value="Tscrpt_reg_LuxR_C"/>
</dbReference>
<dbReference type="InterPro" id="IPR016032">
    <property type="entry name" value="Sig_transdc_resp-reg_C-effctor"/>
</dbReference>
<dbReference type="GO" id="GO:0003677">
    <property type="term" value="F:DNA binding"/>
    <property type="evidence" value="ECO:0007669"/>
    <property type="project" value="InterPro"/>
</dbReference>
<dbReference type="PANTHER" id="PTHR16305">
    <property type="entry name" value="TESTICULAR SOLUBLE ADENYLYL CYCLASE"/>
    <property type="match status" value="1"/>
</dbReference>
<dbReference type="PRINTS" id="PR00038">
    <property type="entry name" value="HTHLUXR"/>
</dbReference>
<accession>A0A3N1GF08</accession>
<feature type="compositionally biased region" description="Low complexity" evidence="3">
    <location>
        <begin position="487"/>
        <end position="508"/>
    </location>
</feature>
<dbReference type="OrthoDB" id="4500249at2"/>
<dbReference type="PROSITE" id="PS00622">
    <property type="entry name" value="HTH_LUXR_1"/>
    <property type="match status" value="1"/>
</dbReference>
<sequence>MRDGPDDQHASDAAGIRASELGTLREALDRCRPGGRWILVEVAGDPGMGKSTLLARFGSHASGAGWQVLSAPTALATAADPTWTRPVVLIADDVHRADPATAERLAGLVRHPPTGPVLLVLAHRPRQLSGALAAALATAAVAGVVQRVTLGPLSPAESAALLPASRQRPGCEGNPLYLLAPADAPVPERVRAALLPELFAGSPVERLVVRAAAVAGDDADPGLIAAVARCTPAVVHRALDRIVAGDVLRPSGAGFRFRHEVVRSVAYESAPAGWRLAAHARAAEALRGRGAPAAERAPHLEQCAAPGDEAAVETLSRAASGALHRAPADAARWLATALRLLPEGPDTAERCSGLRLAYARALLLAGRPEEGRGHLHRLLAELPPDGRAPAAVLAGRAEQLLGRHAEADALLRGVRRAPHPGLAAALACGAMLRGDAAAARRWSAEVLDHAADGADRVAASALWVLADRATALSGRAGGCPTAPAESPGTAARRPTGTATPAGRPTGTALEAGRLDDAAGSVDAMLDGELVAVMDLAGWLAEAELSAERLDDALRHADRMIAVAREAGRHDMLATLHGITARARLLGGDLSRAADGFDRADAAARRSGSPIRVAEATACRAWLALWQGDAAEAVRLAARAHEQDGPVASRLIGGGAVRAWQRLGTDAAAANRLWRGLESSPSDPLVRVRWLELAARACAERRLSAAATACASSARHLAARIPGRRLRGYAELTAAHSLLGTDPAASAGAARRAADALARAGDPLGARQAWDRLNATLAASAGPAPPCPRTPVRATAGARPDRAATGLAALTVRETEVVTLVAEGLTNKEIARRLFLSPGTVSIHVGRAYAKLGVSRRAAAAARLVGAGLAGASQGNAGGPPGIGAGLAVVCRLRNLPSLCGVAPAGVGSSGWGAGGSCGVSAGCGSVRGLCSLFR</sequence>
<dbReference type="SMART" id="SM00421">
    <property type="entry name" value="HTH_LUXR"/>
    <property type="match status" value="1"/>
</dbReference>
<gene>
    <name evidence="5" type="ORF">EDD30_1678</name>
</gene>
<protein>
    <submittedName>
        <fullName evidence="5">Regulatory LuxR family protein</fullName>
    </submittedName>
</protein>
<organism evidence="5 6">
    <name type="scientific">Couchioplanes caeruleus</name>
    <dbReference type="NCBI Taxonomy" id="56438"/>
    <lineage>
        <taxon>Bacteria</taxon>
        <taxon>Bacillati</taxon>
        <taxon>Actinomycetota</taxon>
        <taxon>Actinomycetes</taxon>
        <taxon>Micromonosporales</taxon>
        <taxon>Micromonosporaceae</taxon>
        <taxon>Couchioplanes</taxon>
    </lineage>
</organism>
<dbReference type="SUPFAM" id="SSF52540">
    <property type="entry name" value="P-loop containing nucleoside triphosphate hydrolases"/>
    <property type="match status" value="1"/>
</dbReference>
<evidence type="ECO:0000256" key="3">
    <source>
        <dbReference type="SAM" id="MobiDB-lite"/>
    </source>
</evidence>
<dbReference type="Proteomes" id="UP000271683">
    <property type="component" value="Unassembled WGS sequence"/>
</dbReference>
<dbReference type="GO" id="GO:0004016">
    <property type="term" value="F:adenylate cyclase activity"/>
    <property type="evidence" value="ECO:0007669"/>
    <property type="project" value="TreeGrafter"/>
</dbReference>
<dbReference type="Gene3D" id="1.25.40.10">
    <property type="entry name" value="Tetratricopeptide repeat domain"/>
    <property type="match status" value="1"/>
</dbReference>
<dbReference type="RefSeq" id="WP_123678176.1">
    <property type="nucleotide sequence ID" value="NZ_RJKL01000001.1"/>
</dbReference>
<dbReference type="EMBL" id="RJKL01000001">
    <property type="protein sequence ID" value="ROP28899.1"/>
    <property type="molecule type" value="Genomic_DNA"/>
</dbReference>
<dbReference type="SUPFAM" id="SSF48452">
    <property type="entry name" value="TPR-like"/>
    <property type="match status" value="1"/>
</dbReference>
<dbReference type="InterPro" id="IPR011990">
    <property type="entry name" value="TPR-like_helical_dom_sf"/>
</dbReference>
<reference evidence="5 6" key="1">
    <citation type="submission" date="2018-11" db="EMBL/GenBank/DDBJ databases">
        <title>Sequencing the genomes of 1000 actinobacteria strains.</title>
        <authorList>
            <person name="Klenk H.-P."/>
        </authorList>
    </citation>
    <scope>NUCLEOTIDE SEQUENCE [LARGE SCALE GENOMIC DNA]</scope>
    <source>
        <strain evidence="5 6">DSM 43634</strain>
    </source>
</reference>
<evidence type="ECO:0000256" key="1">
    <source>
        <dbReference type="ARBA" id="ARBA00022741"/>
    </source>
</evidence>
<evidence type="ECO:0000313" key="6">
    <source>
        <dbReference type="Proteomes" id="UP000271683"/>
    </source>
</evidence>
<feature type="region of interest" description="Disordered" evidence="3">
    <location>
        <begin position="474"/>
        <end position="509"/>
    </location>
</feature>
<proteinExistence type="predicted"/>
<keyword evidence="1" id="KW-0547">Nucleotide-binding</keyword>
<keyword evidence="2" id="KW-0067">ATP-binding</keyword>
<dbReference type="GO" id="GO:0005737">
    <property type="term" value="C:cytoplasm"/>
    <property type="evidence" value="ECO:0007669"/>
    <property type="project" value="TreeGrafter"/>
</dbReference>
<name>A0A3N1GF08_9ACTN</name>
<evidence type="ECO:0000259" key="4">
    <source>
        <dbReference type="PROSITE" id="PS50043"/>
    </source>
</evidence>